<dbReference type="eggNOG" id="COG0412">
    <property type="taxonomic scope" value="Bacteria"/>
</dbReference>
<evidence type="ECO:0000313" key="2">
    <source>
        <dbReference type="EMBL" id="ADP80622.1"/>
    </source>
</evidence>
<accession>E3J3Y9</accession>
<dbReference type="InterPro" id="IPR051049">
    <property type="entry name" value="Dienelactone_hydrolase-like"/>
</dbReference>
<dbReference type="Proteomes" id="UP000002484">
    <property type="component" value="Chromosome"/>
</dbReference>
<protein>
    <submittedName>
        <fullName evidence="2">Carboxymethylenebutenolidase</fullName>
        <ecNumber evidence="2">3.1.1.45</ecNumber>
    </submittedName>
</protein>
<sequence length="256" mass="27542">MLWSPPGAMHRLGSMDILRERIEVPVPDGTAMAGYLARPAGEIAPVGVIVAHELFGVNPDIRSIVDEIAAAGHLVIAPEFYHRDAEQGRYLARDDDGRRAGFALLHKLSRAGAIADVRAAMTTLTSRYAVREVALVGFSAGGHLAYLAAASLPISRTAVLYGGWLPTTDIPLSRPEPTLELTPGISGQVLCLYGGNDALIDADQLERISTALRSNEVQHELVVYPGVQHAFFWAGTPAFDRDARDDAMKRILALLA</sequence>
<dbReference type="Gene3D" id="3.40.50.1820">
    <property type="entry name" value="alpha/beta hydrolase"/>
    <property type="match status" value="1"/>
</dbReference>
<dbReference type="GO" id="GO:0008806">
    <property type="term" value="F:carboxymethylenebutenolidase activity"/>
    <property type="evidence" value="ECO:0007669"/>
    <property type="project" value="UniProtKB-EC"/>
</dbReference>
<feature type="domain" description="Dienelactone hydrolase" evidence="1">
    <location>
        <begin position="32"/>
        <end position="255"/>
    </location>
</feature>
<reference evidence="2 3" key="1">
    <citation type="submission" date="2010-10" db="EMBL/GenBank/DDBJ databases">
        <title>Complete sequence of Frankia sp. EuI1c.</title>
        <authorList>
            <consortium name="US DOE Joint Genome Institute"/>
            <person name="Lucas S."/>
            <person name="Copeland A."/>
            <person name="Lapidus A."/>
            <person name="Cheng J.-F."/>
            <person name="Bruce D."/>
            <person name="Goodwin L."/>
            <person name="Pitluck S."/>
            <person name="Chertkov O."/>
            <person name="Detter J.C."/>
            <person name="Han C."/>
            <person name="Tapia R."/>
            <person name="Land M."/>
            <person name="Hauser L."/>
            <person name="Jeffries C."/>
            <person name="Kyrpides N."/>
            <person name="Ivanova N."/>
            <person name="Mikhailova N."/>
            <person name="Beauchemin N."/>
            <person name="Sen A."/>
            <person name="Sur S.A."/>
            <person name="Gtari M."/>
            <person name="Wall L."/>
            <person name="Tisa L."/>
            <person name="Woyke T."/>
        </authorList>
    </citation>
    <scope>NUCLEOTIDE SEQUENCE [LARGE SCALE GENOMIC DNA]</scope>
    <source>
        <strain evidence="3">DSM 45817 / CECT 9037 / EuI1c</strain>
    </source>
</reference>
<dbReference type="SUPFAM" id="SSF53474">
    <property type="entry name" value="alpha/beta-Hydrolases"/>
    <property type="match status" value="1"/>
</dbReference>
<name>E3J3Y9_PSEI1</name>
<evidence type="ECO:0000259" key="1">
    <source>
        <dbReference type="Pfam" id="PF01738"/>
    </source>
</evidence>
<keyword evidence="2" id="KW-0378">Hydrolase</keyword>
<dbReference type="HOGENOM" id="CLU_054590_7_0_11"/>
<keyword evidence="3" id="KW-1185">Reference proteome</keyword>
<dbReference type="Pfam" id="PF01738">
    <property type="entry name" value="DLH"/>
    <property type="match status" value="1"/>
</dbReference>
<dbReference type="PANTHER" id="PTHR46623">
    <property type="entry name" value="CARBOXYMETHYLENEBUTENOLIDASE-RELATED"/>
    <property type="match status" value="1"/>
</dbReference>
<dbReference type="STRING" id="298654.FraEuI1c_2589"/>
<dbReference type="KEGG" id="fri:FraEuI1c_2589"/>
<dbReference type="EC" id="3.1.1.45" evidence="2"/>
<organism evidence="2 3">
    <name type="scientific">Pseudofrankia inefficax (strain DSM 45817 / CECT 9037 / DDB 130130 / EuI1c)</name>
    <name type="common">Frankia inefficax</name>
    <dbReference type="NCBI Taxonomy" id="298654"/>
    <lineage>
        <taxon>Bacteria</taxon>
        <taxon>Bacillati</taxon>
        <taxon>Actinomycetota</taxon>
        <taxon>Actinomycetes</taxon>
        <taxon>Frankiales</taxon>
        <taxon>Frankiaceae</taxon>
        <taxon>Pseudofrankia</taxon>
    </lineage>
</organism>
<dbReference type="InterPro" id="IPR002925">
    <property type="entry name" value="Dienelactn_hydro"/>
</dbReference>
<dbReference type="InParanoid" id="E3J3Y9"/>
<dbReference type="AlphaFoldDB" id="E3J3Y9"/>
<gene>
    <name evidence="2" type="ordered locus">FraEuI1c_2589</name>
</gene>
<dbReference type="InterPro" id="IPR029058">
    <property type="entry name" value="AB_hydrolase_fold"/>
</dbReference>
<proteinExistence type="predicted"/>
<evidence type="ECO:0000313" key="3">
    <source>
        <dbReference type="Proteomes" id="UP000002484"/>
    </source>
</evidence>
<dbReference type="EMBL" id="CP002299">
    <property type="protein sequence ID" value="ADP80622.1"/>
    <property type="molecule type" value="Genomic_DNA"/>
</dbReference>
<dbReference type="PANTHER" id="PTHR46623:SF6">
    <property type="entry name" value="ALPHA_BETA-HYDROLASES SUPERFAMILY PROTEIN"/>
    <property type="match status" value="1"/>
</dbReference>